<evidence type="ECO:0000256" key="3">
    <source>
        <dbReference type="ARBA" id="ARBA00022630"/>
    </source>
</evidence>
<feature type="domain" description="Acyl-CoA dehydrogenase/oxidase C-terminal" evidence="6">
    <location>
        <begin position="216"/>
        <end position="353"/>
    </location>
</feature>
<comment type="similarity">
    <text evidence="2 5">Belongs to the acyl-CoA dehydrogenase family.</text>
</comment>
<evidence type="ECO:0000313" key="9">
    <source>
        <dbReference type="EMBL" id="MFD2416309.1"/>
    </source>
</evidence>
<dbReference type="RefSeq" id="WP_378262985.1">
    <property type="nucleotide sequence ID" value="NZ_JBHUKR010000006.1"/>
</dbReference>
<keyword evidence="5 9" id="KW-0560">Oxidoreductase</keyword>
<dbReference type="CDD" id="cd00567">
    <property type="entry name" value="ACAD"/>
    <property type="match status" value="1"/>
</dbReference>
<dbReference type="InterPro" id="IPR009100">
    <property type="entry name" value="AcylCoA_DH/oxidase_NM_dom_sf"/>
</dbReference>
<dbReference type="EC" id="1.-.-.-" evidence="9"/>
<dbReference type="Gene3D" id="1.10.540.10">
    <property type="entry name" value="Acyl-CoA dehydrogenase/oxidase, N-terminal domain"/>
    <property type="match status" value="1"/>
</dbReference>
<evidence type="ECO:0000259" key="6">
    <source>
        <dbReference type="Pfam" id="PF00441"/>
    </source>
</evidence>
<feature type="domain" description="Acyl-CoA dehydrogenase/oxidase N-terminal" evidence="8">
    <location>
        <begin position="3"/>
        <end position="105"/>
    </location>
</feature>
<evidence type="ECO:0000256" key="5">
    <source>
        <dbReference type="RuleBase" id="RU362125"/>
    </source>
</evidence>
<organism evidence="9 10">
    <name type="scientific">Amycolatopsis pigmentata</name>
    <dbReference type="NCBI Taxonomy" id="450801"/>
    <lineage>
        <taxon>Bacteria</taxon>
        <taxon>Bacillati</taxon>
        <taxon>Actinomycetota</taxon>
        <taxon>Actinomycetes</taxon>
        <taxon>Pseudonocardiales</taxon>
        <taxon>Pseudonocardiaceae</taxon>
        <taxon>Amycolatopsis</taxon>
    </lineage>
</organism>
<comment type="caution">
    <text evidence="9">The sequence shown here is derived from an EMBL/GenBank/DDBJ whole genome shotgun (WGS) entry which is preliminary data.</text>
</comment>
<evidence type="ECO:0000259" key="8">
    <source>
        <dbReference type="Pfam" id="PF02771"/>
    </source>
</evidence>
<dbReference type="Pfam" id="PF02771">
    <property type="entry name" value="Acyl-CoA_dh_N"/>
    <property type="match status" value="1"/>
</dbReference>
<dbReference type="SUPFAM" id="SSF56645">
    <property type="entry name" value="Acyl-CoA dehydrogenase NM domain-like"/>
    <property type="match status" value="1"/>
</dbReference>
<dbReference type="Pfam" id="PF02770">
    <property type="entry name" value="Acyl-CoA_dh_M"/>
    <property type="match status" value="1"/>
</dbReference>
<reference evidence="10" key="1">
    <citation type="journal article" date="2019" name="Int. J. Syst. Evol. Microbiol.">
        <title>The Global Catalogue of Microorganisms (GCM) 10K type strain sequencing project: providing services to taxonomists for standard genome sequencing and annotation.</title>
        <authorList>
            <consortium name="The Broad Institute Genomics Platform"/>
            <consortium name="The Broad Institute Genome Sequencing Center for Infectious Disease"/>
            <person name="Wu L."/>
            <person name="Ma J."/>
        </authorList>
    </citation>
    <scope>NUCLEOTIDE SEQUENCE [LARGE SCALE GENOMIC DNA]</scope>
    <source>
        <strain evidence="10">CGMCC 4.7645</strain>
    </source>
</reference>
<sequence>MREAAALLTKLVGDRAGDWEREGVLPLELLRKLGAHGLLCAQVPSAHGGRGWTSRDNGAFTAHAGSLCGSLRSVMTSQGMAAWAIERLGDAAQRDHYLRRLTCGELAAAGFSEPQAGSDPAAMTTQIRPEGDSVVVDGRKAWVAAAHYADLLVIGGKYGDGAAAVVVPSDAAGVRVERVADPPGCRAAGHATVVLDSVRLPGDAMVGAGATIPLLVSSSLAYGRMSMAWGCVGILRACLEVVTRHRFGRPLSRHQRVAGQVADLVSAEGVATRLCEYASACWDSGSPEMVIATVLAKYESARRAAAGAEAAVRLLAEAGTPHEHIVARAYRDAKLMEIIEDSNEMCLLVLADHAVRLAGGELR</sequence>
<protein>
    <submittedName>
        <fullName evidence="9">Acyl-CoA dehydrogenase family protein</fullName>
        <ecNumber evidence="9">1.-.-.-</ecNumber>
    </submittedName>
</protein>
<dbReference type="EMBL" id="JBHUKR010000006">
    <property type="protein sequence ID" value="MFD2416309.1"/>
    <property type="molecule type" value="Genomic_DNA"/>
</dbReference>
<comment type="cofactor">
    <cofactor evidence="1 5">
        <name>FAD</name>
        <dbReference type="ChEBI" id="CHEBI:57692"/>
    </cofactor>
</comment>
<dbReference type="SUPFAM" id="SSF47203">
    <property type="entry name" value="Acyl-CoA dehydrogenase C-terminal domain-like"/>
    <property type="match status" value="1"/>
</dbReference>
<evidence type="ECO:0000256" key="4">
    <source>
        <dbReference type="ARBA" id="ARBA00022827"/>
    </source>
</evidence>
<accession>A0ABW5FQ30</accession>
<dbReference type="GO" id="GO:0016491">
    <property type="term" value="F:oxidoreductase activity"/>
    <property type="evidence" value="ECO:0007669"/>
    <property type="project" value="UniProtKB-KW"/>
</dbReference>
<dbReference type="InterPro" id="IPR006091">
    <property type="entry name" value="Acyl-CoA_Oxase/DH_mid-dom"/>
</dbReference>
<dbReference type="InterPro" id="IPR013786">
    <property type="entry name" value="AcylCoA_DH/ox_N"/>
</dbReference>
<dbReference type="Gene3D" id="2.40.110.10">
    <property type="entry name" value="Butyryl-CoA Dehydrogenase, subunit A, domain 2"/>
    <property type="match status" value="1"/>
</dbReference>
<dbReference type="Gene3D" id="1.20.140.10">
    <property type="entry name" value="Butyryl-CoA Dehydrogenase, subunit A, domain 3"/>
    <property type="match status" value="1"/>
</dbReference>
<evidence type="ECO:0000256" key="2">
    <source>
        <dbReference type="ARBA" id="ARBA00009347"/>
    </source>
</evidence>
<dbReference type="InterPro" id="IPR009075">
    <property type="entry name" value="AcylCo_DH/oxidase_C"/>
</dbReference>
<keyword evidence="10" id="KW-1185">Reference proteome</keyword>
<feature type="domain" description="Acyl-CoA oxidase/dehydrogenase middle" evidence="7">
    <location>
        <begin position="108"/>
        <end position="198"/>
    </location>
</feature>
<dbReference type="PANTHER" id="PTHR43884">
    <property type="entry name" value="ACYL-COA DEHYDROGENASE"/>
    <property type="match status" value="1"/>
</dbReference>
<dbReference type="InterPro" id="IPR036250">
    <property type="entry name" value="AcylCo_DH-like_C"/>
</dbReference>
<dbReference type="InterPro" id="IPR046373">
    <property type="entry name" value="Acyl-CoA_Oxase/DH_mid-dom_sf"/>
</dbReference>
<evidence type="ECO:0000259" key="7">
    <source>
        <dbReference type="Pfam" id="PF02770"/>
    </source>
</evidence>
<evidence type="ECO:0000256" key="1">
    <source>
        <dbReference type="ARBA" id="ARBA00001974"/>
    </source>
</evidence>
<dbReference type="Proteomes" id="UP001597417">
    <property type="component" value="Unassembled WGS sequence"/>
</dbReference>
<proteinExistence type="inferred from homology"/>
<gene>
    <name evidence="9" type="ORF">ACFSXZ_08200</name>
</gene>
<dbReference type="Pfam" id="PF00441">
    <property type="entry name" value="Acyl-CoA_dh_1"/>
    <property type="match status" value="1"/>
</dbReference>
<evidence type="ECO:0000313" key="10">
    <source>
        <dbReference type="Proteomes" id="UP001597417"/>
    </source>
</evidence>
<keyword evidence="3 5" id="KW-0285">Flavoprotein</keyword>
<dbReference type="InterPro" id="IPR037069">
    <property type="entry name" value="AcylCoA_DH/ox_N_sf"/>
</dbReference>
<dbReference type="PANTHER" id="PTHR43884:SF12">
    <property type="entry name" value="ISOVALERYL-COA DEHYDROGENASE, MITOCHONDRIAL-RELATED"/>
    <property type="match status" value="1"/>
</dbReference>
<name>A0ABW5FQ30_9PSEU</name>
<keyword evidence="4 5" id="KW-0274">FAD</keyword>